<comment type="caution">
    <text evidence="2">The sequence shown here is derived from an EMBL/GenBank/DDBJ whole genome shotgun (WGS) entry which is preliminary data.</text>
</comment>
<feature type="region of interest" description="Disordered" evidence="1">
    <location>
        <begin position="44"/>
        <end position="70"/>
    </location>
</feature>
<organism evidence="2 3">
    <name type="scientific">Characodon lateralis</name>
    <dbReference type="NCBI Taxonomy" id="208331"/>
    <lineage>
        <taxon>Eukaryota</taxon>
        <taxon>Metazoa</taxon>
        <taxon>Chordata</taxon>
        <taxon>Craniata</taxon>
        <taxon>Vertebrata</taxon>
        <taxon>Euteleostomi</taxon>
        <taxon>Actinopterygii</taxon>
        <taxon>Neopterygii</taxon>
        <taxon>Teleostei</taxon>
        <taxon>Neoteleostei</taxon>
        <taxon>Acanthomorphata</taxon>
        <taxon>Ovalentaria</taxon>
        <taxon>Atherinomorphae</taxon>
        <taxon>Cyprinodontiformes</taxon>
        <taxon>Goodeidae</taxon>
        <taxon>Characodon</taxon>
    </lineage>
</organism>
<proteinExistence type="predicted"/>
<name>A0ABU7EKQ8_9TELE</name>
<gene>
    <name evidence="2" type="ORF">CHARACLAT_020192</name>
</gene>
<evidence type="ECO:0000313" key="3">
    <source>
        <dbReference type="Proteomes" id="UP001352852"/>
    </source>
</evidence>
<protein>
    <submittedName>
        <fullName evidence="2">Uncharacterized protein</fullName>
    </submittedName>
</protein>
<keyword evidence="3" id="KW-1185">Reference proteome</keyword>
<dbReference type="EMBL" id="JAHUTJ010059266">
    <property type="protein sequence ID" value="MED6287823.1"/>
    <property type="molecule type" value="Genomic_DNA"/>
</dbReference>
<evidence type="ECO:0000313" key="2">
    <source>
        <dbReference type="EMBL" id="MED6287823.1"/>
    </source>
</evidence>
<dbReference type="Proteomes" id="UP001352852">
    <property type="component" value="Unassembled WGS sequence"/>
</dbReference>
<evidence type="ECO:0000256" key="1">
    <source>
        <dbReference type="SAM" id="MobiDB-lite"/>
    </source>
</evidence>
<sequence>MFLSYDEVRVCYVSCSIHINAADSIREKSRKHLNVFETRITSSKNPRIQRASAKLESGPKVLPRRDSVSS</sequence>
<accession>A0ABU7EKQ8</accession>
<reference evidence="2 3" key="1">
    <citation type="submission" date="2021-06" db="EMBL/GenBank/DDBJ databases">
        <authorList>
            <person name="Palmer J.M."/>
        </authorList>
    </citation>
    <scope>NUCLEOTIDE SEQUENCE [LARGE SCALE GENOMIC DNA]</scope>
    <source>
        <strain evidence="2 3">CL_MEX2019</strain>
        <tissue evidence="2">Muscle</tissue>
    </source>
</reference>